<dbReference type="AlphaFoldDB" id="A0A9X0CLS2"/>
<name>A0A9X0CLS2_9CNID</name>
<evidence type="ECO:0000313" key="3">
    <source>
        <dbReference type="Proteomes" id="UP001163046"/>
    </source>
</evidence>
<gene>
    <name evidence="2" type="ORF">OS493_022676</name>
</gene>
<dbReference type="Pfam" id="PF20499">
    <property type="entry name" value="DUF6729"/>
    <property type="match status" value="1"/>
</dbReference>
<accession>A0A9X0CLS2</accession>
<reference evidence="2" key="1">
    <citation type="submission" date="2023-01" db="EMBL/GenBank/DDBJ databases">
        <title>Genome assembly of the deep-sea coral Lophelia pertusa.</title>
        <authorList>
            <person name="Herrera S."/>
            <person name="Cordes E."/>
        </authorList>
    </citation>
    <scope>NUCLEOTIDE SEQUENCE</scope>
    <source>
        <strain evidence="2">USNM1676648</strain>
        <tissue evidence="2">Polyp</tissue>
    </source>
</reference>
<dbReference type="PANTHER" id="PTHR24401:SF29">
    <property type="entry name" value="SI:CH211-243P7.3-RELATED"/>
    <property type="match status" value="1"/>
</dbReference>
<feature type="domain" description="DUF6729" evidence="1">
    <location>
        <begin position="21"/>
        <end position="189"/>
    </location>
</feature>
<proteinExistence type="predicted"/>
<dbReference type="InterPro" id="IPR046616">
    <property type="entry name" value="DUF6729"/>
</dbReference>
<protein>
    <recommendedName>
        <fullName evidence="1">DUF6729 domain-containing protein</fullName>
    </recommendedName>
</protein>
<organism evidence="2 3">
    <name type="scientific">Desmophyllum pertusum</name>
    <dbReference type="NCBI Taxonomy" id="174260"/>
    <lineage>
        <taxon>Eukaryota</taxon>
        <taxon>Metazoa</taxon>
        <taxon>Cnidaria</taxon>
        <taxon>Anthozoa</taxon>
        <taxon>Hexacorallia</taxon>
        <taxon>Scleractinia</taxon>
        <taxon>Caryophylliina</taxon>
        <taxon>Caryophylliidae</taxon>
        <taxon>Desmophyllum</taxon>
    </lineage>
</organism>
<sequence>MANALKVRQPVDFSLHLPGEWKKNMAYKDRCWIGKTLYSNAKGSLASPLKNWWYPPPPPAPSSTSTPCPDDYFLRRLFLWMPKRMWNVDLKCPTCTDPLRSLQSKGLYTRVRMVLDVKDFYYLAGEYHFCNCCKGTFIAWDARLLQQLSNDIRALFPVVLTYKYACDVSVVSLLRARSLGNSSTAIKKKSTSCTVRNGCENALHISLNVSVISQPMRSSI</sequence>
<dbReference type="EMBL" id="MU827317">
    <property type="protein sequence ID" value="KAJ7357858.1"/>
    <property type="molecule type" value="Genomic_DNA"/>
</dbReference>
<comment type="caution">
    <text evidence="2">The sequence shown here is derived from an EMBL/GenBank/DDBJ whole genome shotgun (WGS) entry which is preliminary data.</text>
</comment>
<dbReference type="PANTHER" id="PTHR24401">
    <property type="entry name" value="SI:CH211-243P7.3-RELATED"/>
    <property type="match status" value="1"/>
</dbReference>
<dbReference type="Proteomes" id="UP001163046">
    <property type="component" value="Unassembled WGS sequence"/>
</dbReference>
<evidence type="ECO:0000259" key="1">
    <source>
        <dbReference type="Pfam" id="PF20499"/>
    </source>
</evidence>
<evidence type="ECO:0000313" key="2">
    <source>
        <dbReference type="EMBL" id="KAJ7357858.1"/>
    </source>
</evidence>
<dbReference type="OrthoDB" id="5987717at2759"/>
<keyword evidence="3" id="KW-1185">Reference proteome</keyword>